<dbReference type="RefSeq" id="WP_203799231.1">
    <property type="nucleotide sequence ID" value="NZ_BAAAQE010000094.1"/>
</dbReference>
<dbReference type="Gene3D" id="1.20.1260.10">
    <property type="match status" value="1"/>
</dbReference>
<keyword evidence="3" id="KW-1185">Reference proteome</keyword>
<comment type="caution">
    <text evidence="2">The sequence shown here is derived from an EMBL/GenBank/DDBJ whole genome shotgun (WGS) entry which is preliminary data.</text>
</comment>
<evidence type="ECO:0008006" key="4">
    <source>
        <dbReference type="Google" id="ProtNLM"/>
    </source>
</evidence>
<evidence type="ECO:0000313" key="3">
    <source>
        <dbReference type="Proteomes" id="UP000612282"/>
    </source>
</evidence>
<name>A0ABQ3XEY9_9ACTN</name>
<feature type="compositionally biased region" description="Low complexity" evidence="1">
    <location>
        <begin position="37"/>
        <end position="69"/>
    </location>
</feature>
<accession>A0ABQ3XEY9</accession>
<evidence type="ECO:0000313" key="2">
    <source>
        <dbReference type="EMBL" id="GID57052.1"/>
    </source>
</evidence>
<dbReference type="EMBL" id="BOMG01000064">
    <property type="protein sequence ID" value="GID57052.1"/>
    <property type="molecule type" value="Genomic_DNA"/>
</dbReference>
<evidence type="ECO:0000256" key="1">
    <source>
        <dbReference type="SAM" id="MobiDB-lite"/>
    </source>
</evidence>
<feature type="region of interest" description="Disordered" evidence="1">
    <location>
        <begin position="37"/>
        <end position="72"/>
    </location>
</feature>
<sequence>MTSPDQELETARVFPHQRVFLAAGLSVGLSIGLAGCAGPPSSSPPGSSASAGAPAPSGPTLPGTSSPAGASPVAFSTTDNAWIEVNIAMNEQILPLLALATEHGANTQLKALSVDLVGRFEAELADLRQLHAEAGLPAENPHLGMPMPGMVTPEQLADATTKRGVAFDSVLREGVQAHRAQGEALLVSLMKLNSPQPVIDVAIRMNANREYIRYMLADIPEK</sequence>
<proteinExistence type="predicted"/>
<reference evidence="2 3" key="1">
    <citation type="submission" date="2021-01" db="EMBL/GenBank/DDBJ databases">
        <title>Whole genome shotgun sequence of Actinoplanes couchii NBRC 106145.</title>
        <authorList>
            <person name="Komaki H."/>
            <person name="Tamura T."/>
        </authorList>
    </citation>
    <scope>NUCLEOTIDE SEQUENCE [LARGE SCALE GENOMIC DNA]</scope>
    <source>
        <strain evidence="2 3">NBRC 106145</strain>
    </source>
</reference>
<dbReference type="Proteomes" id="UP000612282">
    <property type="component" value="Unassembled WGS sequence"/>
</dbReference>
<gene>
    <name evidence="2" type="ORF">Aco03nite_054560</name>
</gene>
<organism evidence="2 3">
    <name type="scientific">Actinoplanes couchii</name>
    <dbReference type="NCBI Taxonomy" id="403638"/>
    <lineage>
        <taxon>Bacteria</taxon>
        <taxon>Bacillati</taxon>
        <taxon>Actinomycetota</taxon>
        <taxon>Actinomycetes</taxon>
        <taxon>Micromonosporales</taxon>
        <taxon>Micromonosporaceae</taxon>
        <taxon>Actinoplanes</taxon>
    </lineage>
</organism>
<dbReference type="InterPro" id="IPR012347">
    <property type="entry name" value="Ferritin-like"/>
</dbReference>
<protein>
    <recommendedName>
        <fullName evidence="4">DUF305 domain-containing protein</fullName>
    </recommendedName>
</protein>